<evidence type="ECO:0000313" key="4">
    <source>
        <dbReference type="Proteomes" id="UP000032414"/>
    </source>
</evidence>
<reference evidence="4" key="2">
    <citation type="submission" date="2014-09" db="EMBL/GenBank/DDBJ databases">
        <authorList>
            <person name="Gomez-Valero L."/>
        </authorList>
    </citation>
    <scope>NUCLEOTIDE SEQUENCE [LARGE SCALE GENOMIC DNA]</scope>
    <source>
        <strain evidence="4">ATCC33218</strain>
    </source>
</reference>
<evidence type="ECO:0000313" key="3">
    <source>
        <dbReference type="EMBL" id="SCY72718.1"/>
    </source>
</evidence>
<gene>
    <name evidence="2" type="ORF">LMI_1052</name>
    <name evidence="3" type="ORF">SAMN02982997_02679</name>
</gene>
<dbReference type="RefSeq" id="WP_045098792.1">
    <property type="nucleotide sequence ID" value="NZ_CP020614.1"/>
</dbReference>
<dbReference type="OrthoDB" id="5652447at2"/>
<evidence type="ECO:0000313" key="5">
    <source>
        <dbReference type="Proteomes" id="UP000182998"/>
    </source>
</evidence>
<proteinExistence type="predicted"/>
<keyword evidence="5" id="KW-1185">Reference proteome</keyword>
<accession>A0A098GEE3</accession>
<dbReference type="KEGG" id="tmc:LMI_1052"/>
<sequence length="139" mass="14853">MNRMLKGLVVTALGLSTTVALANPTNLVIRNTTKVEMNEYIDGIIPAIPTPPESKGTVPWNLIRMACYGHTVNNKCSALIKLATDTNRPFNLGTITIDIETGEISPKSITGPKGYKFTVTGAGEATLTVSAQSVQRKAH</sequence>
<reference evidence="3 5" key="3">
    <citation type="submission" date="2016-10" db="EMBL/GenBank/DDBJ databases">
        <authorList>
            <person name="Varghese N."/>
            <person name="Submissions S."/>
        </authorList>
    </citation>
    <scope>NUCLEOTIDE SEQUENCE [LARGE SCALE GENOMIC DNA]</scope>
    <source>
        <strain evidence="3 5">ATCC 33218</strain>
    </source>
</reference>
<dbReference type="AlphaFoldDB" id="A0A098GEE3"/>
<dbReference type="Proteomes" id="UP000032414">
    <property type="component" value="Chromosome I"/>
</dbReference>
<organism evidence="2 4">
    <name type="scientific">Legionella micdadei</name>
    <name type="common">Tatlockia micdadei</name>
    <dbReference type="NCBI Taxonomy" id="451"/>
    <lineage>
        <taxon>Bacteria</taxon>
        <taxon>Pseudomonadati</taxon>
        <taxon>Pseudomonadota</taxon>
        <taxon>Gammaproteobacteria</taxon>
        <taxon>Legionellales</taxon>
        <taxon>Legionellaceae</taxon>
        <taxon>Legionella</taxon>
    </lineage>
</organism>
<dbReference type="EMBL" id="LN614830">
    <property type="protein sequence ID" value="CEG60367.1"/>
    <property type="molecule type" value="Genomic_DNA"/>
</dbReference>
<dbReference type="InterPro" id="IPR056211">
    <property type="entry name" value="NttC-like"/>
</dbReference>
<dbReference type="STRING" id="451.B6N58_10240"/>
<keyword evidence="1" id="KW-0732">Signal</keyword>
<reference evidence="2" key="1">
    <citation type="submission" date="2014-09" db="EMBL/GenBank/DDBJ databases">
        <authorList>
            <person name="GOMEZ-VALERO Laura"/>
        </authorList>
    </citation>
    <scope>NUCLEOTIDE SEQUENCE</scope>
    <source>
        <strain evidence="2">ATCC33218</strain>
    </source>
</reference>
<dbReference type="Proteomes" id="UP000182998">
    <property type="component" value="Unassembled WGS sequence"/>
</dbReference>
<name>A0A098GEE3_LEGMI</name>
<evidence type="ECO:0000256" key="1">
    <source>
        <dbReference type="SAM" id="SignalP"/>
    </source>
</evidence>
<dbReference type="EMBL" id="FMVN01000015">
    <property type="protein sequence ID" value="SCY72718.1"/>
    <property type="molecule type" value="Genomic_DNA"/>
</dbReference>
<evidence type="ECO:0000313" key="2">
    <source>
        <dbReference type="EMBL" id="CEG60367.1"/>
    </source>
</evidence>
<dbReference type="HOGENOM" id="CLU_1946119_0_0_6"/>
<feature type="chain" id="PRO_5009750734" evidence="1">
    <location>
        <begin position="23"/>
        <end position="139"/>
    </location>
</feature>
<dbReference type="PATRIC" id="fig|451.8.peg.2874"/>
<dbReference type="Pfam" id="PF24268">
    <property type="entry name" value="NttC"/>
    <property type="match status" value="1"/>
</dbReference>
<feature type="signal peptide" evidence="1">
    <location>
        <begin position="1"/>
        <end position="22"/>
    </location>
</feature>
<protein>
    <submittedName>
        <fullName evidence="2">Uncharacterized protein</fullName>
    </submittedName>
</protein>